<accession>A0ACC2I0I5</accession>
<dbReference type="Proteomes" id="UP001153334">
    <property type="component" value="Unassembled WGS sequence"/>
</dbReference>
<evidence type="ECO:0000313" key="2">
    <source>
        <dbReference type="Proteomes" id="UP001153334"/>
    </source>
</evidence>
<comment type="caution">
    <text evidence="1">The sequence shown here is derived from an EMBL/GenBank/DDBJ whole genome shotgun (WGS) entry which is preliminary data.</text>
</comment>
<sequence length="469" mass="50445">MEAHKPPFYASYVHTTQDVSLGSSMAWESSWAGYNEKNHVQPQFLESSWLKKILYLAFDLTIAAIALLFVAFALWIRQIDGNAAEPGSIGVKLYEAAQYAPTLYPLLFAAIVGGSIKSIASWKIQTRQGMTIGQLEQCMGSQTISRAFTTQIKLRGLNLLGLSIVGLWSLSPVGSQASLRLISLEADLTSSQTPLKCMPTFIEYQYGNAEGISEAITKIAGPTIASLLAGSLLGSRSQDLWGNIRLPVVEQIDNKQATGWMTVAEPNNLTYSSLVGIPVSIIPSVGNTSFTLPGSYLSFSCPTFGPSQQYEYTNFTSSAAPSPGNGADSSWLSSNASDQYQMAISTPSFDTDLRVNVSRNARKFVWESPSGVTYFRAECDLTTTYVDSNVTCSGVGSSSSSSSGSVCSVSSVRRSVTTTRHGNWTVFDYGFDPDAQSVMQLITGLFPYAKFSGGLDPVLGYVVNPTAGL</sequence>
<name>A0ACC2I0I5_9PEZI</name>
<dbReference type="EMBL" id="JAPESX010002226">
    <property type="protein sequence ID" value="KAJ8108731.1"/>
    <property type="molecule type" value="Genomic_DNA"/>
</dbReference>
<evidence type="ECO:0000313" key="1">
    <source>
        <dbReference type="EMBL" id="KAJ8108731.1"/>
    </source>
</evidence>
<protein>
    <submittedName>
        <fullName evidence="1">Uncharacterized protein</fullName>
    </submittedName>
</protein>
<gene>
    <name evidence="1" type="ORF">ONZ43_g6336</name>
</gene>
<reference evidence="1" key="1">
    <citation type="submission" date="2022-11" db="EMBL/GenBank/DDBJ databases">
        <title>Genome Sequence of Nemania bipapillata.</title>
        <authorList>
            <person name="Buettner E."/>
        </authorList>
    </citation>
    <scope>NUCLEOTIDE SEQUENCE</scope>
    <source>
        <strain evidence="1">CP14</strain>
    </source>
</reference>
<keyword evidence="2" id="KW-1185">Reference proteome</keyword>
<organism evidence="1 2">
    <name type="scientific">Nemania bipapillata</name>
    <dbReference type="NCBI Taxonomy" id="110536"/>
    <lineage>
        <taxon>Eukaryota</taxon>
        <taxon>Fungi</taxon>
        <taxon>Dikarya</taxon>
        <taxon>Ascomycota</taxon>
        <taxon>Pezizomycotina</taxon>
        <taxon>Sordariomycetes</taxon>
        <taxon>Xylariomycetidae</taxon>
        <taxon>Xylariales</taxon>
        <taxon>Xylariaceae</taxon>
        <taxon>Nemania</taxon>
    </lineage>
</organism>
<proteinExistence type="predicted"/>